<dbReference type="PANTHER" id="PTHR43628">
    <property type="entry name" value="ACTIVATOR OF C KINASE PROTEIN 1-RELATED"/>
    <property type="match status" value="1"/>
</dbReference>
<dbReference type="Proteomes" id="UP001209540">
    <property type="component" value="Unassembled WGS sequence"/>
</dbReference>
<feature type="compositionally biased region" description="Polar residues" evidence="1">
    <location>
        <begin position="371"/>
        <end position="414"/>
    </location>
</feature>
<dbReference type="PANTHER" id="PTHR43628:SF1">
    <property type="entry name" value="CHITIN SYNTHASE REGULATORY FACTOR 2-RELATED"/>
    <property type="match status" value="1"/>
</dbReference>
<sequence>MFKKTNLSPTDHTNLSPFSAPYNSTAPTFNSSTPNSRLVPGPPTGISNTMTPGYHAVSGEYQNQYNKQYRDPSYRESDASVYSTYDLRESLVDPTNERVVGISRETYIEPQTSTLVHTQVTPQSIYGAQYLNPQDASRTSLANTSKPPSMAHMSFFNDESSDSLHSDIRNLRPESTIKHQPRMQQAESPVRMQHAYVDVPLPSAAVIEQISVDNTASVYMDSNRASNVSGYNFDTPSPNSAHAQTAITEQNRSLKPITLSTASAYTNTHNNNVDSYYHNANTNSNFYNTSSQQQHSSSRQHPQPLAPLVIPPTPSRSMTPPTQQQQQEQNALASQQGYYQPSPVQQNAPIPVSSSSSPPPQQQNAYYQPHLYSNTGNRSQDDGLQQPQLTPGTQSGGSPHSVSPRTPSPNTLLPPQQPYANHHNGSSSSSPSSPSPTSPLQYQQPPLSPCLPPPSAHPGLSEKLQNHIRNSLDMSSKAQPQSEGEGLVAEGIRYHETGRLDMATDCFRQAANKESPIGMYLYALSLRHGWGCKRNERTAFQFLQKTAEHAISDIQEYISGRGSKLVAHRELAMAIFELGQTYYHGWGCKRDKKTGAYYYKIAADLGEADAQNEIGRCYQEGKGVKKNMKLAAKYYRKADEQGHGMMGNSWIYKSKYDDPPAS</sequence>
<organism evidence="2 3">
    <name type="scientific">Phascolomyces articulosus</name>
    <dbReference type="NCBI Taxonomy" id="60185"/>
    <lineage>
        <taxon>Eukaryota</taxon>
        <taxon>Fungi</taxon>
        <taxon>Fungi incertae sedis</taxon>
        <taxon>Mucoromycota</taxon>
        <taxon>Mucoromycotina</taxon>
        <taxon>Mucoromycetes</taxon>
        <taxon>Mucorales</taxon>
        <taxon>Lichtheimiaceae</taxon>
        <taxon>Phascolomyces</taxon>
    </lineage>
</organism>
<dbReference type="InterPro" id="IPR052945">
    <property type="entry name" value="Mitotic_Regulator"/>
</dbReference>
<accession>A0AAD5PFN2</accession>
<evidence type="ECO:0000256" key="1">
    <source>
        <dbReference type="SAM" id="MobiDB-lite"/>
    </source>
</evidence>
<dbReference type="GO" id="GO:0010972">
    <property type="term" value="P:negative regulation of G2/M transition of mitotic cell cycle"/>
    <property type="evidence" value="ECO:0007669"/>
    <property type="project" value="TreeGrafter"/>
</dbReference>
<feature type="compositionally biased region" description="Polar residues" evidence="1">
    <location>
        <begin position="1"/>
        <end position="36"/>
    </location>
</feature>
<feature type="region of interest" description="Disordered" evidence="1">
    <location>
        <begin position="273"/>
        <end position="461"/>
    </location>
</feature>
<keyword evidence="3" id="KW-1185">Reference proteome</keyword>
<dbReference type="SUPFAM" id="SSF81901">
    <property type="entry name" value="HCP-like"/>
    <property type="match status" value="1"/>
</dbReference>
<evidence type="ECO:0000313" key="3">
    <source>
        <dbReference type="Proteomes" id="UP001209540"/>
    </source>
</evidence>
<feature type="compositionally biased region" description="Low complexity" evidence="1">
    <location>
        <begin position="315"/>
        <end position="336"/>
    </location>
</feature>
<feature type="compositionally biased region" description="Pro residues" evidence="1">
    <location>
        <begin position="446"/>
        <end position="456"/>
    </location>
</feature>
<protein>
    <recommendedName>
        <fullName evidence="4">HCP-like protein</fullName>
    </recommendedName>
</protein>
<reference evidence="2" key="1">
    <citation type="journal article" date="2022" name="IScience">
        <title>Evolution of zygomycete secretomes and the origins of terrestrial fungal ecologies.</title>
        <authorList>
            <person name="Chang Y."/>
            <person name="Wang Y."/>
            <person name="Mondo S."/>
            <person name="Ahrendt S."/>
            <person name="Andreopoulos W."/>
            <person name="Barry K."/>
            <person name="Beard J."/>
            <person name="Benny G.L."/>
            <person name="Blankenship S."/>
            <person name="Bonito G."/>
            <person name="Cuomo C."/>
            <person name="Desiro A."/>
            <person name="Gervers K.A."/>
            <person name="Hundley H."/>
            <person name="Kuo A."/>
            <person name="LaButti K."/>
            <person name="Lang B.F."/>
            <person name="Lipzen A."/>
            <person name="O'Donnell K."/>
            <person name="Pangilinan J."/>
            <person name="Reynolds N."/>
            <person name="Sandor L."/>
            <person name="Smith M.E."/>
            <person name="Tsang A."/>
            <person name="Grigoriev I.V."/>
            <person name="Stajich J.E."/>
            <person name="Spatafora J.W."/>
        </authorList>
    </citation>
    <scope>NUCLEOTIDE SEQUENCE</scope>
    <source>
        <strain evidence="2">RSA 2281</strain>
    </source>
</reference>
<reference evidence="2" key="2">
    <citation type="submission" date="2023-02" db="EMBL/GenBank/DDBJ databases">
        <authorList>
            <consortium name="DOE Joint Genome Institute"/>
            <person name="Mondo S.J."/>
            <person name="Chang Y."/>
            <person name="Wang Y."/>
            <person name="Ahrendt S."/>
            <person name="Andreopoulos W."/>
            <person name="Barry K."/>
            <person name="Beard J."/>
            <person name="Benny G.L."/>
            <person name="Blankenship S."/>
            <person name="Bonito G."/>
            <person name="Cuomo C."/>
            <person name="Desiro A."/>
            <person name="Gervers K.A."/>
            <person name="Hundley H."/>
            <person name="Kuo A."/>
            <person name="LaButti K."/>
            <person name="Lang B.F."/>
            <person name="Lipzen A."/>
            <person name="O'Donnell K."/>
            <person name="Pangilinan J."/>
            <person name="Reynolds N."/>
            <person name="Sandor L."/>
            <person name="Smith M.W."/>
            <person name="Tsang A."/>
            <person name="Grigoriev I.V."/>
            <person name="Stajich J.E."/>
            <person name="Spatafora J.W."/>
        </authorList>
    </citation>
    <scope>NUCLEOTIDE SEQUENCE</scope>
    <source>
        <strain evidence="2">RSA 2281</strain>
    </source>
</reference>
<gene>
    <name evidence="2" type="ORF">BDA99DRAFT_349660</name>
</gene>
<evidence type="ECO:0000313" key="2">
    <source>
        <dbReference type="EMBL" id="KAI9267889.1"/>
    </source>
</evidence>
<evidence type="ECO:0008006" key="4">
    <source>
        <dbReference type="Google" id="ProtNLM"/>
    </source>
</evidence>
<dbReference type="Pfam" id="PF08238">
    <property type="entry name" value="Sel1"/>
    <property type="match status" value="3"/>
</dbReference>
<dbReference type="AlphaFoldDB" id="A0AAD5PFN2"/>
<dbReference type="InterPro" id="IPR011990">
    <property type="entry name" value="TPR-like_helical_dom_sf"/>
</dbReference>
<comment type="caution">
    <text evidence="2">The sequence shown here is derived from an EMBL/GenBank/DDBJ whole genome shotgun (WGS) entry which is preliminary data.</text>
</comment>
<feature type="compositionally biased region" description="Low complexity" evidence="1">
    <location>
        <begin position="346"/>
        <end position="369"/>
    </location>
</feature>
<feature type="region of interest" description="Disordered" evidence="1">
    <location>
        <begin position="1"/>
        <end position="55"/>
    </location>
</feature>
<dbReference type="InterPro" id="IPR006597">
    <property type="entry name" value="Sel1-like"/>
</dbReference>
<name>A0AAD5PFN2_9FUNG</name>
<feature type="compositionally biased region" description="Low complexity" evidence="1">
    <location>
        <begin position="290"/>
        <end position="303"/>
    </location>
</feature>
<feature type="compositionally biased region" description="Polar residues" evidence="1">
    <location>
        <begin position="273"/>
        <end position="289"/>
    </location>
</feature>
<dbReference type="GO" id="GO:0032153">
    <property type="term" value="C:cell division site"/>
    <property type="evidence" value="ECO:0007669"/>
    <property type="project" value="TreeGrafter"/>
</dbReference>
<proteinExistence type="predicted"/>
<dbReference type="Gene3D" id="1.25.40.10">
    <property type="entry name" value="Tetratricopeptide repeat domain"/>
    <property type="match status" value="1"/>
</dbReference>
<dbReference type="EMBL" id="JAIXMP010000009">
    <property type="protein sequence ID" value="KAI9267889.1"/>
    <property type="molecule type" value="Genomic_DNA"/>
</dbReference>
<dbReference type="SMART" id="SM00671">
    <property type="entry name" value="SEL1"/>
    <property type="match status" value="3"/>
</dbReference>